<proteinExistence type="predicted"/>
<comment type="caution">
    <text evidence="4">The sequence shown here is derived from an EMBL/GenBank/DDBJ whole genome shotgun (WGS) entry which is preliminary data.</text>
</comment>
<dbReference type="InterPro" id="IPR043725">
    <property type="entry name" value="DUF5667"/>
</dbReference>
<protein>
    <recommendedName>
        <fullName evidence="3">DUF5667 domain-containing protein</fullName>
    </recommendedName>
</protein>
<accession>A0A372LRG7</accession>
<dbReference type="AlphaFoldDB" id="A0A372LRG7"/>
<keyword evidence="2" id="KW-0732">Signal</keyword>
<evidence type="ECO:0000313" key="5">
    <source>
        <dbReference type="Proteomes" id="UP000264541"/>
    </source>
</evidence>
<feature type="region of interest" description="Disordered" evidence="1">
    <location>
        <begin position="156"/>
        <end position="199"/>
    </location>
</feature>
<feature type="chain" id="PRO_5016623044" description="DUF5667 domain-containing protein" evidence="2">
    <location>
        <begin position="35"/>
        <end position="432"/>
    </location>
</feature>
<dbReference type="Pfam" id="PF18915">
    <property type="entry name" value="DUF5667"/>
    <property type="match status" value="1"/>
</dbReference>
<feature type="region of interest" description="Disordered" evidence="1">
    <location>
        <begin position="277"/>
        <end position="340"/>
    </location>
</feature>
<feature type="signal peptide" evidence="2">
    <location>
        <begin position="1"/>
        <end position="34"/>
    </location>
</feature>
<reference evidence="4 5" key="1">
    <citation type="submission" date="2018-08" db="EMBL/GenBank/DDBJ databases">
        <title>Bacillus chawlae sp. nov., Bacillus glennii sp. nov., and Bacillus saganii sp. nov. Isolated from the Vehicle Assembly Building at Kennedy Space Center where the Viking Spacecraft were Assembled.</title>
        <authorList>
            <person name="Seuylemezian A."/>
            <person name="Vaishampayan P."/>
        </authorList>
    </citation>
    <scope>NUCLEOTIDE SEQUENCE [LARGE SCALE GENOMIC DNA]</scope>
    <source>
        <strain evidence="4 5">V47-23a</strain>
    </source>
</reference>
<feature type="compositionally biased region" description="Basic and acidic residues" evidence="1">
    <location>
        <begin position="156"/>
        <end position="184"/>
    </location>
</feature>
<keyword evidence="5" id="KW-1185">Reference proteome</keyword>
<organism evidence="4 5">
    <name type="scientific">Peribacillus saganii</name>
    <dbReference type="NCBI Taxonomy" id="2303992"/>
    <lineage>
        <taxon>Bacteria</taxon>
        <taxon>Bacillati</taxon>
        <taxon>Bacillota</taxon>
        <taxon>Bacilli</taxon>
        <taxon>Bacillales</taxon>
        <taxon>Bacillaceae</taxon>
        <taxon>Peribacillus</taxon>
    </lineage>
</organism>
<evidence type="ECO:0000256" key="1">
    <source>
        <dbReference type="SAM" id="MobiDB-lite"/>
    </source>
</evidence>
<evidence type="ECO:0000259" key="3">
    <source>
        <dbReference type="Pfam" id="PF18915"/>
    </source>
</evidence>
<evidence type="ECO:0000256" key="2">
    <source>
        <dbReference type="SAM" id="SignalP"/>
    </source>
</evidence>
<evidence type="ECO:0000313" key="4">
    <source>
        <dbReference type="EMBL" id="RFU70781.1"/>
    </source>
</evidence>
<gene>
    <name evidence="4" type="ORF">D0469_04845</name>
</gene>
<dbReference type="OrthoDB" id="2456753at2"/>
<feature type="compositionally biased region" description="Basic and acidic residues" evidence="1">
    <location>
        <begin position="370"/>
        <end position="412"/>
    </location>
</feature>
<feature type="domain" description="DUF5667" evidence="3">
    <location>
        <begin position="85"/>
        <end position="185"/>
    </location>
</feature>
<feature type="region of interest" description="Disordered" evidence="1">
    <location>
        <begin position="361"/>
        <end position="412"/>
    </location>
</feature>
<sequence>MKILSTKEMNKIAKSALAMVIAGTFTFSATAAFADELKSADQAASVELKTEVNTQNTSGADVNTEETLKEAETKLEEIKKENPTSLPGDFFYFTKTSLEKIKLALTFDKVKEAELLASYASERLAEAEALFDAGKEEEALNAIKKATAFMENAGKIVEEGSEKETETKDQDSKESETEKSTDDKTEIEDKETEDTKLEEVENKLSQNIIALKAALEKVKNPTAKAALKKNIEKSYAKLAKKLEKIESTLAKEGKENEQTEETAIGGTAAISLVATEGSTVPATKTDGSQTPTADVTETEANVSVPPVIVLPEKPKVIQPEQDQKEEAEAKQQQAAKSEVKQARTAAKAEVKQARATAKAEVKQQQSAAKAEVKQQREAVKQTREAAKQTVKEKHQEAKKELKELHDASKQQVKTEIKATVKVGKEKEGKDKE</sequence>
<dbReference type="EMBL" id="QVTE01000011">
    <property type="protein sequence ID" value="RFU70781.1"/>
    <property type="molecule type" value="Genomic_DNA"/>
</dbReference>
<name>A0A372LRG7_9BACI</name>
<feature type="compositionally biased region" description="Polar residues" evidence="1">
    <location>
        <begin position="277"/>
        <end position="301"/>
    </location>
</feature>
<dbReference type="RefSeq" id="WP_117325519.1">
    <property type="nucleotide sequence ID" value="NZ_QVTE01000011.1"/>
</dbReference>
<dbReference type="Proteomes" id="UP000264541">
    <property type="component" value="Unassembled WGS sequence"/>
</dbReference>